<evidence type="ECO:0000256" key="1">
    <source>
        <dbReference type="SAM" id="MobiDB-lite"/>
    </source>
</evidence>
<organism evidence="2">
    <name type="scientific">Picea glauca</name>
    <name type="common">White spruce</name>
    <name type="synonym">Pinus glauca</name>
    <dbReference type="NCBI Taxonomy" id="3330"/>
    <lineage>
        <taxon>Eukaryota</taxon>
        <taxon>Viridiplantae</taxon>
        <taxon>Streptophyta</taxon>
        <taxon>Embryophyta</taxon>
        <taxon>Tracheophyta</taxon>
        <taxon>Spermatophyta</taxon>
        <taxon>Pinopsida</taxon>
        <taxon>Pinidae</taxon>
        <taxon>Conifers I</taxon>
        <taxon>Pinales</taxon>
        <taxon>Pinaceae</taxon>
        <taxon>Picea</taxon>
    </lineage>
</organism>
<protein>
    <submittedName>
        <fullName evidence="2">Uncharacterized protein</fullName>
    </submittedName>
</protein>
<gene>
    <name evidence="2" type="ORF">ABT39_MTgene1753</name>
</gene>
<feature type="region of interest" description="Disordered" evidence="1">
    <location>
        <begin position="34"/>
        <end position="53"/>
    </location>
</feature>
<geneLocation type="mitochondrion" evidence="2"/>
<sequence>MKEGVKGRSCALPGWPTINLFPASHKEYYTDLRKTHPRGEPQGRGIIRSRIAL</sequence>
<evidence type="ECO:0000313" key="2">
    <source>
        <dbReference type="EMBL" id="KUM46247.1"/>
    </source>
</evidence>
<keyword evidence="2" id="KW-0496">Mitochondrion</keyword>
<name>A0A101LVS8_PICGL</name>
<proteinExistence type="predicted"/>
<reference evidence="2" key="1">
    <citation type="journal article" date="2015" name="Genome Biol. Evol.">
        <title>Organellar Genomes of White Spruce (Picea glauca): Assembly and Annotation.</title>
        <authorList>
            <person name="Jackman S.D."/>
            <person name="Warren R.L."/>
            <person name="Gibb E.A."/>
            <person name="Vandervalk B.P."/>
            <person name="Mohamadi H."/>
            <person name="Chu J."/>
            <person name="Raymond A."/>
            <person name="Pleasance S."/>
            <person name="Coope R."/>
            <person name="Wildung M.R."/>
            <person name="Ritland C.E."/>
            <person name="Bousquet J."/>
            <person name="Jones S.J."/>
            <person name="Bohlmann J."/>
            <person name="Birol I."/>
        </authorList>
    </citation>
    <scope>NUCLEOTIDE SEQUENCE [LARGE SCALE GENOMIC DNA]</scope>
    <source>
        <tissue evidence="2">Flushing bud</tissue>
    </source>
</reference>
<dbReference type="AlphaFoldDB" id="A0A101LVS8"/>
<comment type="caution">
    <text evidence="2">The sequence shown here is derived from an EMBL/GenBank/DDBJ whole genome shotgun (WGS) entry which is preliminary data.</text>
</comment>
<accession>A0A101LVS8</accession>
<dbReference type="EMBL" id="LKAM01000012">
    <property type="protein sequence ID" value="KUM46247.1"/>
    <property type="molecule type" value="Genomic_DNA"/>
</dbReference>